<evidence type="ECO:0000259" key="3">
    <source>
        <dbReference type="Pfam" id="PF03914"/>
    </source>
</evidence>
<evidence type="ECO:0000256" key="1">
    <source>
        <dbReference type="ARBA" id="ARBA00007797"/>
    </source>
</evidence>
<feature type="domain" description="CCAAT-binding factor" evidence="3">
    <location>
        <begin position="318"/>
        <end position="533"/>
    </location>
</feature>
<accession>A0ABR2YEX4</accession>
<name>A0ABR2YEX4_9CHLO</name>
<evidence type="ECO:0000313" key="5">
    <source>
        <dbReference type="Proteomes" id="UP001491310"/>
    </source>
</evidence>
<organism evidence="4 5">
    <name type="scientific">Coccomyxa subellipsoidea</name>
    <dbReference type="NCBI Taxonomy" id="248742"/>
    <lineage>
        <taxon>Eukaryota</taxon>
        <taxon>Viridiplantae</taxon>
        <taxon>Chlorophyta</taxon>
        <taxon>core chlorophytes</taxon>
        <taxon>Trebouxiophyceae</taxon>
        <taxon>Trebouxiophyceae incertae sedis</taxon>
        <taxon>Coccomyxaceae</taxon>
        <taxon>Coccomyxa</taxon>
    </lineage>
</organism>
<feature type="region of interest" description="Disordered" evidence="2">
    <location>
        <begin position="449"/>
        <end position="481"/>
    </location>
</feature>
<comment type="caution">
    <text evidence="4">The sequence shown here is derived from an EMBL/GenBank/DDBJ whole genome shotgun (WGS) entry which is preliminary data.</text>
</comment>
<protein>
    <recommendedName>
        <fullName evidence="3">CCAAT-binding factor domain-containing protein</fullName>
    </recommendedName>
</protein>
<dbReference type="Pfam" id="PF03914">
    <property type="entry name" value="CBF"/>
    <property type="match status" value="1"/>
</dbReference>
<dbReference type="Proteomes" id="UP001491310">
    <property type="component" value="Unassembled WGS sequence"/>
</dbReference>
<keyword evidence="5" id="KW-1185">Reference proteome</keyword>
<sequence>MKALTARQPKESTIAAIRGLKVFFSDAFEKGDLGALPNQAADLKKDAHSLYRTWLHHQYSTFTGHLLQLIRNGAAPEVQVAAVAALMEGVRGCEGSGSFQNQLYGRVVEALLCSNAAADALSYLITAFLTCADVRFYTLRSVTKLAEECPSGISPTAEDNEAGIDAEEARRQSGASAEASHKVAALDLARSAYDVLANIQADVEVDAQHSWSGLDAAAAKGGAENSQKRRKRKRLGAEEDALKGGSKGAKAAKWASAVLQRRAWSKAWLALLRLPLPQDILKKVLAKMHGDIMPHLTNPHLLTDFLTATLDAGGLHGILALHGIFTLVTKHGLEYPNFYRRLYNLLTPAALMAKQRARFFQLADVFLSSGMVPAYTAAAFAKRFARLALMSSPAGAMTAIAFVHNILRRHPSCNVLLHKPEAAAATAAATSAAQASNGAAAVPNGSADAVTAAHNGHEERDSGAVSLSNGHLGDQHRRAPDEQRLDVAALQASGQDPYQFAEEDPAESRAIESSLWELDSLRNHYCPQVAAFAAVLDKDLTDRKKTAEVDLAPLLTGSYASLVSAELGRRLKQVPVAFYPSKLTGLMDPDKCTIDFVGWAL</sequence>
<feature type="region of interest" description="Disordered" evidence="2">
    <location>
        <begin position="217"/>
        <end position="244"/>
    </location>
</feature>
<dbReference type="PANTHER" id="PTHR12455:SF0">
    <property type="entry name" value="NUCLEOLAR COMPLEX PROTEIN 4 HOMOLOG"/>
    <property type="match status" value="1"/>
</dbReference>
<reference evidence="4 5" key="1">
    <citation type="journal article" date="2024" name="Nat. Commun.">
        <title>Phylogenomics reveals the evolutionary origins of lichenization in chlorophyte algae.</title>
        <authorList>
            <person name="Puginier C."/>
            <person name="Libourel C."/>
            <person name="Otte J."/>
            <person name="Skaloud P."/>
            <person name="Haon M."/>
            <person name="Grisel S."/>
            <person name="Petersen M."/>
            <person name="Berrin J.G."/>
            <person name="Delaux P.M."/>
            <person name="Dal Grande F."/>
            <person name="Keller J."/>
        </authorList>
    </citation>
    <scope>NUCLEOTIDE SEQUENCE [LARGE SCALE GENOMIC DNA]</scope>
    <source>
        <strain evidence="4 5">SAG 216-7</strain>
    </source>
</reference>
<evidence type="ECO:0000256" key="2">
    <source>
        <dbReference type="SAM" id="MobiDB-lite"/>
    </source>
</evidence>
<comment type="similarity">
    <text evidence="1">Belongs to the CBF/MAK21 family.</text>
</comment>
<proteinExistence type="inferred from homology"/>
<evidence type="ECO:0000313" key="4">
    <source>
        <dbReference type="EMBL" id="KAK9903389.1"/>
    </source>
</evidence>
<dbReference type="PANTHER" id="PTHR12455">
    <property type="entry name" value="NUCLEOLAR COMPLEX PROTEIN 4"/>
    <property type="match status" value="1"/>
</dbReference>
<dbReference type="InterPro" id="IPR027193">
    <property type="entry name" value="Noc4"/>
</dbReference>
<gene>
    <name evidence="4" type="ORF">WJX75_004603</name>
</gene>
<dbReference type="EMBL" id="JALJOT010000014">
    <property type="protein sequence ID" value="KAK9903389.1"/>
    <property type="molecule type" value="Genomic_DNA"/>
</dbReference>
<feature type="region of interest" description="Disordered" evidence="2">
    <location>
        <begin position="150"/>
        <end position="176"/>
    </location>
</feature>
<dbReference type="InterPro" id="IPR005612">
    <property type="entry name" value="CCAAT-binding_factor"/>
</dbReference>